<organism evidence="2 3">
    <name type="scientific">Oldenlandia corymbosa var. corymbosa</name>
    <dbReference type="NCBI Taxonomy" id="529605"/>
    <lineage>
        <taxon>Eukaryota</taxon>
        <taxon>Viridiplantae</taxon>
        <taxon>Streptophyta</taxon>
        <taxon>Embryophyta</taxon>
        <taxon>Tracheophyta</taxon>
        <taxon>Spermatophyta</taxon>
        <taxon>Magnoliopsida</taxon>
        <taxon>eudicotyledons</taxon>
        <taxon>Gunneridae</taxon>
        <taxon>Pentapetalae</taxon>
        <taxon>asterids</taxon>
        <taxon>lamiids</taxon>
        <taxon>Gentianales</taxon>
        <taxon>Rubiaceae</taxon>
        <taxon>Rubioideae</taxon>
        <taxon>Spermacoceae</taxon>
        <taxon>Hedyotis-Oldenlandia complex</taxon>
        <taxon>Oldenlandia</taxon>
    </lineage>
</organism>
<dbReference type="PANTHER" id="PTHR34418:SF3">
    <property type="entry name" value="NUCLEAR PORE COMPLEX PROTEIN NUP214"/>
    <property type="match status" value="1"/>
</dbReference>
<keyword evidence="3" id="KW-1185">Reference proteome</keyword>
<dbReference type="GO" id="GO:0006405">
    <property type="term" value="P:RNA export from nucleus"/>
    <property type="evidence" value="ECO:0007669"/>
    <property type="project" value="InterPro"/>
</dbReference>
<gene>
    <name evidence="2" type="ORF">OLC1_LOCUS3133</name>
</gene>
<dbReference type="GO" id="GO:0017056">
    <property type="term" value="F:structural constituent of nuclear pore"/>
    <property type="evidence" value="ECO:0007669"/>
    <property type="project" value="InterPro"/>
</dbReference>
<evidence type="ECO:0000256" key="1">
    <source>
        <dbReference type="SAM" id="MobiDB-lite"/>
    </source>
</evidence>
<accession>A0AAV1C6Q4</accession>
<protein>
    <submittedName>
        <fullName evidence="2">OLC1v1026068C1</fullName>
    </submittedName>
</protein>
<reference evidence="2" key="1">
    <citation type="submission" date="2023-03" db="EMBL/GenBank/DDBJ databases">
        <authorList>
            <person name="Julca I."/>
        </authorList>
    </citation>
    <scope>NUCLEOTIDE SEQUENCE</scope>
</reference>
<dbReference type="PANTHER" id="PTHR34418">
    <property type="entry name" value="NUCLEAR PORE COMPLEX PROTEIN NUP214 ISOFORM X1"/>
    <property type="match status" value="1"/>
</dbReference>
<feature type="region of interest" description="Disordered" evidence="1">
    <location>
        <begin position="32"/>
        <end position="53"/>
    </location>
</feature>
<dbReference type="Proteomes" id="UP001161247">
    <property type="component" value="Chromosome 1"/>
</dbReference>
<sequence length="243" mass="24089">MAPNSMIGRALPSKDDLSASPAAIFTGVSLDGKDATSVNNEDEMEEEAPESNLTTELSLGDLGVLGFGSSSTLTVTKPNPFGVETVGPVSSQFQMPVSRGGCSDQHPSTFSLHYLCSHQLHQPLVSSQVVLAVEVAAWRVSPPGNCSAPYSGFGGSFTGSPSVGFGFAAATTPGGGFAASAASGGGFANVANPGGGGGFAGAATAGGGFAAAATACGGFGALISLHLLVVLELEGLHLISLRR</sequence>
<dbReference type="AlphaFoldDB" id="A0AAV1C6Q4"/>
<dbReference type="EMBL" id="OX459118">
    <property type="protein sequence ID" value="CAI9091130.1"/>
    <property type="molecule type" value="Genomic_DNA"/>
</dbReference>
<evidence type="ECO:0000313" key="3">
    <source>
        <dbReference type="Proteomes" id="UP001161247"/>
    </source>
</evidence>
<proteinExistence type="predicted"/>
<dbReference type="InterPro" id="IPR044694">
    <property type="entry name" value="NUP214"/>
</dbReference>
<evidence type="ECO:0000313" key="2">
    <source>
        <dbReference type="EMBL" id="CAI9091130.1"/>
    </source>
</evidence>
<feature type="compositionally biased region" description="Acidic residues" evidence="1">
    <location>
        <begin position="40"/>
        <end position="49"/>
    </location>
</feature>
<name>A0AAV1C6Q4_OLDCO</name>